<gene>
    <name evidence="2" type="primary">MIC26_3</name>
    <name evidence="2" type="ORF">Cantr_10589</name>
</gene>
<dbReference type="GO" id="GO:0044284">
    <property type="term" value="C:mitochondrial crista junction"/>
    <property type="evidence" value="ECO:0007669"/>
    <property type="project" value="TreeGrafter"/>
</dbReference>
<accession>A0A367YCZ1</accession>
<dbReference type="OrthoDB" id="2399148at2759"/>
<dbReference type="Proteomes" id="UP000253472">
    <property type="component" value="Unassembled WGS sequence"/>
</dbReference>
<evidence type="ECO:0000313" key="2">
    <source>
        <dbReference type="EMBL" id="RCK63728.1"/>
    </source>
</evidence>
<dbReference type="PANTHER" id="PTHR28268">
    <property type="entry name" value="MICOS SUBUNIT MIC26"/>
    <property type="match status" value="1"/>
</dbReference>
<dbReference type="InterPro" id="IPR033181">
    <property type="entry name" value="Mic26_fungi"/>
</dbReference>
<sequence>MTKRSFYEDDDYIVNKPGTTTPITPSLAQKESVHGDVTFVDGMVIRTTPLLEKYANAVRHFVHDKVSLWGAELATQQSAARNEWRIVRREVEDVIKEPVLPGLIYVLTASLTGSILARRSNVLVRFVTPLAFGVGAVWWVMPRTFEAVGRRYGELEREYAPDVYVKRVELGKNVEEFEKSVEQGVEDVKTSVLRGVHDLRKTIKEKWE</sequence>
<name>A0A367YCZ1_9ASCO</name>
<comment type="subunit">
    <text evidence="1">Component of the mitochondrial contact site and cristae organizing system (MICOS) complex.</text>
</comment>
<proteinExistence type="predicted"/>
<keyword evidence="3" id="KW-1185">Reference proteome</keyword>
<keyword evidence="1" id="KW-0496">Mitochondrion</keyword>
<evidence type="ECO:0000313" key="3">
    <source>
        <dbReference type="Proteomes" id="UP000253472"/>
    </source>
</evidence>
<evidence type="ECO:0000256" key="1">
    <source>
        <dbReference type="RuleBase" id="RU363021"/>
    </source>
</evidence>
<dbReference type="Pfam" id="PF09769">
    <property type="entry name" value="ApoO"/>
    <property type="match status" value="1"/>
</dbReference>
<comment type="subcellular location">
    <subcellularLocation>
        <location evidence="1">Mitochondrion inner membrane</location>
    </subcellularLocation>
</comment>
<dbReference type="GO" id="GO:0042407">
    <property type="term" value="P:cristae formation"/>
    <property type="evidence" value="ECO:0007669"/>
    <property type="project" value="InterPro"/>
</dbReference>
<organism evidence="2 3">
    <name type="scientific">Candida viswanathii</name>
    <dbReference type="NCBI Taxonomy" id="5486"/>
    <lineage>
        <taxon>Eukaryota</taxon>
        <taxon>Fungi</taxon>
        <taxon>Dikarya</taxon>
        <taxon>Ascomycota</taxon>
        <taxon>Saccharomycotina</taxon>
        <taxon>Pichiomycetes</taxon>
        <taxon>Debaryomycetaceae</taxon>
        <taxon>Candida/Lodderomyces clade</taxon>
        <taxon>Candida</taxon>
    </lineage>
</organism>
<dbReference type="InterPro" id="IPR019166">
    <property type="entry name" value="MIC26/MIC27"/>
</dbReference>
<keyword evidence="1" id="KW-0999">Mitochondrion inner membrane</keyword>
<feature type="transmembrane region" description="Helical" evidence="1">
    <location>
        <begin position="122"/>
        <end position="141"/>
    </location>
</feature>
<comment type="caution">
    <text evidence="2">The sequence shown here is derived from an EMBL/GenBank/DDBJ whole genome shotgun (WGS) entry which is preliminary data.</text>
</comment>
<protein>
    <recommendedName>
        <fullName evidence="1">MICOS complex subunit</fullName>
    </recommendedName>
</protein>
<dbReference type="EMBL" id="QLNQ01000023">
    <property type="protein sequence ID" value="RCK63728.1"/>
    <property type="molecule type" value="Genomic_DNA"/>
</dbReference>
<keyword evidence="1" id="KW-0812">Transmembrane</keyword>
<keyword evidence="1" id="KW-0472">Membrane</keyword>
<dbReference type="AlphaFoldDB" id="A0A367YCZ1"/>
<comment type="function">
    <text evidence="1">Component of the MICOS complex, a large protein complex of the mitochondrial inner membrane that plays crucial roles in the maintenance of crista junctions, inner membrane architecture, and formation of contact sites to the outer membrane.</text>
</comment>
<dbReference type="PANTHER" id="PTHR28268:SF1">
    <property type="entry name" value="MICOS SUBUNIT MIC26"/>
    <property type="match status" value="1"/>
</dbReference>
<dbReference type="GO" id="GO:0061617">
    <property type="term" value="C:MICOS complex"/>
    <property type="evidence" value="ECO:0007669"/>
    <property type="project" value="UniProtKB-UniRule"/>
</dbReference>
<dbReference type="STRING" id="5486.A0A367YCZ1"/>
<keyword evidence="1" id="KW-1133">Transmembrane helix</keyword>
<reference evidence="2 3" key="1">
    <citation type="submission" date="2018-06" db="EMBL/GenBank/DDBJ databases">
        <title>Whole genome sequencing of Candida tropicalis (genome annotated by CSBL at Korea University).</title>
        <authorList>
            <person name="Ahn J."/>
        </authorList>
    </citation>
    <scope>NUCLEOTIDE SEQUENCE [LARGE SCALE GENOMIC DNA]</scope>
    <source>
        <strain evidence="2 3">ATCC 20962</strain>
    </source>
</reference>